<evidence type="ECO:0000313" key="1">
    <source>
        <dbReference type="EMBL" id="ETN70067.1"/>
    </source>
</evidence>
<reference evidence="2" key="1">
    <citation type="journal article" date="2014" name="Nat. Genet.">
        <title>Genome of the human hookworm Necator americanus.</title>
        <authorList>
            <person name="Tang Y.T."/>
            <person name="Gao X."/>
            <person name="Rosa B.A."/>
            <person name="Abubucker S."/>
            <person name="Hallsworth-Pepin K."/>
            <person name="Martin J."/>
            <person name="Tyagi R."/>
            <person name="Heizer E."/>
            <person name="Zhang X."/>
            <person name="Bhonagiri-Palsikar V."/>
            <person name="Minx P."/>
            <person name="Warren W.C."/>
            <person name="Wang Q."/>
            <person name="Zhan B."/>
            <person name="Hotez P.J."/>
            <person name="Sternberg P.W."/>
            <person name="Dougall A."/>
            <person name="Gaze S.T."/>
            <person name="Mulvenna J."/>
            <person name="Sotillo J."/>
            <person name="Ranganathan S."/>
            <person name="Rabelo E.M."/>
            <person name="Wilson R.K."/>
            <person name="Felgner P.L."/>
            <person name="Bethony J."/>
            <person name="Hawdon J.M."/>
            <person name="Gasser R.B."/>
            <person name="Loukas A."/>
            <person name="Mitreva M."/>
        </authorList>
    </citation>
    <scope>NUCLEOTIDE SEQUENCE [LARGE SCALE GENOMIC DNA]</scope>
</reference>
<organism evidence="1 2">
    <name type="scientific">Necator americanus</name>
    <name type="common">Human hookworm</name>
    <dbReference type="NCBI Taxonomy" id="51031"/>
    <lineage>
        <taxon>Eukaryota</taxon>
        <taxon>Metazoa</taxon>
        <taxon>Ecdysozoa</taxon>
        <taxon>Nematoda</taxon>
        <taxon>Chromadorea</taxon>
        <taxon>Rhabditida</taxon>
        <taxon>Rhabditina</taxon>
        <taxon>Rhabditomorpha</taxon>
        <taxon>Strongyloidea</taxon>
        <taxon>Ancylostomatidae</taxon>
        <taxon>Bunostominae</taxon>
        <taxon>Necator</taxon>
    </lineage>
</organism>
<dbReference type="AlphaFoldDB" id="W2SMX8"/>
<keyword evidence="2" id="KW-1185">Reference proteome</keyword>
<protein>
    <submittedName>
        <fullName evidence="1">Uncharacterized protein</fullName>
    </submittedName>
</protein>
<gene>
    <name evidence="1" type="ORF">NECAME_01015</name>
</gene>
<dbReference type="OrthoDB" id="1043025at2759"/>
<sequence length="162" mass="18620">DKLWPRPLHSQSWTVGLRDARPVFAAFVKRSLHVKGMKRLVTRVWELCETTVMKTAILLQSPIASYAHAASRQRTMLRLTAEQMERYSDMFNYTLTSEKAQAIHLPSVGPMFIFVLGVRLELAREWLSVRSKWSIPAGAEMDRLTLETLIEDCRDCVEEAVQ</sequence>
<name>W2SMX8_NECAM</name>
<accession>W2SMX8</accession>
<feature type="non-terminal residue" evidence="1">
    <location>
        <position position="1"/>
    </location>
</feature>
<dbReference type="KEGG" id="nai:NECAME_01015"/>
<proteinExistence type="predicted"/>
<evidence type="ECO:0000313" key="2">
    <source>
        <dbReference type="Proteomes" id="UP000053676"/>
    </source>
</evidence>
<dbReference type="Proteomes" id="UP000053676">
    <property type="component" value="Unassembled WGS sequence"/>
</dbReference>
<dbReference type="STRING" id="51031.W2SMX8"/>
<dbReference type="EMBL" id="KI669015">
    <property type="protein sequence ID" value="ETN70067.1"/>
    <property type="molecule type" value="Genomic_DNA"/>
</dbReference>